<dbReference type="PANTHER" id="PTHR43022:SF1">
    <property type="entry name" value="PROTEIN SMF"/>
    <property type="match status" value="1"/>
</dbReference>
<name>A0A135I6W1_9GAMM</name>
<dbReference type="OrthoDB" id="9785707at2"/>
<comment type="similarity">
    <text evidence="1">Belongs to the DprA/Smf family.</text>
</comment>
<accession>A0A135I6W1</accession>
<evidence type="ECO:0000259" key="4">
    <source>
        <dbReference type="Pfam" id="PF25317"/>
    </source>
</evidence>
<dbReference type="Proteomes" id="UP000070529">
    <property type="component" value="Unassembled WGS sequence"/>
</dbReference>
<reference evidence="5 6" key="1">
    <citation type="submission" date="2015-11" db="EMBL/GenBank/DDBJ databases">
        <title>Genomic Taxonomy of the Vibrionaceae.</title>
        <authorList>
            <person name="Gomez-Gil B."/>
            <person name="Enciso-Ibarra J."/>
        </authorList>
    </citation>
    <scope>NUCLEOTIDE SEQUENCE [LARGE SCALE GENOMIC DNA]</scope>
    <source>
        <strain evidence="5 6">CAIM 912</strain>
    </source>
</reference>
<dbReference type="AlphaFoldDB" id="A0A135I6W1"/>
<dbReference type="Pfam" id="PF25317">
    <property type="entry name" value="SAM_SMF"/>
    <property type="match status" value="1"/>
</dbReference>
<evidence type="ECO:0000313" key="6">
    <source>
        <dbReference type="Proteomes" id="UP000070529"/>
    </source>
</evidence>
<dbReference type="NCBIfam" id="TIGR00732">
    <property type="entry name" value="dprA"/>
    <property type="match status" value="1"/>
</dbReference>
<dbReference type="EMBL" id="LNTY01000035">
    <property type="protein sequence ID" value="KXF81185.1"/>
    <property type="molecule type" value="Genomic_DNA"/>
</dbReference>
<dbReference type="Pfam" id="PF17782">
    <property type="entry name" value="WHD_DprA"/>
    <property type="match status" value="1"/>
</dbReference>
<feature type="domain" description="Smf/DprA SLOG" evidence="2">
    <location>
        <begin position="77"/>
        <end position="286"/>
    </location>
</feature>
<keyword evidence="6" id="KW-1185">Reference proteome</keyword>
<evidence type="ECO:0000259" key="2">
    <source>
        <dbReference type="Pfam" id="PF02481"/>
    </source>
</evidence>
<dbReference type="InterPro" id="IPR057666">
    <property type="entry name" value="DrpA_SLOG"/>
</dbReference>
<comment type="caution">
    <text evidence="5">The sequence shown here is derived from an EMBL/GenBank/DDBJ whole genome shotgun (WGS) entry which is preliminary data.</text>
</comment>
<dbReference type="InterPro" id="IPR003488">
    <property type="entry name" value="DprA"/>
</dbReference>
<evidence type="ECO:0000259" key="3">
    <source>
        <dbReference type="Pfam" id="PF17782"/>
    </source>
</evidence>
<dbReference type="Gene3D" id="3.40.50.450">
    <property type="match status" value="1"/>
</dbReference>
<dbReference type="SUPFAM" id="SSF102405">
    <property type="entry name" value="MCP/YpsA-like"/>
    <property type="match status" value="1"/>
</dbReference>
<dbReference type="PANTHER" id="PTHR43022">
    <property type="entry name" value="PROTEIN SMF"/>
    <property type="match status" value="1"/>
</dbReference>
<dbReference type="Pfam" id="PF02481">
    <property type="entry name" value="DNA_processg_A"/>
    <property type="match status" value="1"/>
</dbReference>
<feature type="domain" description="Smf/DprA SAM" evidence="4">
    <location>
        <begin position="3"/>
        <end position="68"/>
    </location>
</feature>
<evidence type="ECO:0000256" key="1">
    <source>
        <dbReference type="ARBA" id="ARBA00006525"/>
    </source>
</evidence>
<feature type="domain" description="DprA winged helix" evidence="3">
    <location>
        <begin position="314"/>
        <end position="359"/>
    </location>
</feature>
<gene>
    <name evidence="5" type="ORF">ATN88_23290</name>
</gene>
<sequence length="366" mass="39487">MATMVESWLRLAAIPRLGAKSLGKLLSSYPPHKLLTLTDDELQAAGLKPEQLHAFRHPDERMIENCLAWEDAPDKHILTLADPRYPYLLKHIPSAPPLLFVEGNADALSSPQIAIVGSRHASSDGLSLAHEFAYQLVRHELTVTSGLALGIDGRAHRGALDGKGKTIAVLGSGLDKIYPFRHKALARDISASGGALVSELWPWSPPKPAFFPKRNRIISGLSTGVLVVEAAMKSGSLITARLALEQGRDVFALPGTVNNPYAKGSNGLIKQGAFLVESVDDILEQVGTLAGCAINHQLDVTQAQVLQEELPFPELLANVGNEARCVDVLAELCDQPVHEIMMQLLELELQGLVTAVPGGYIRTRRG</sequence>
<dbReference type="InterPro" id="IPR041614">
    <property type="entry name" value="DprA_WH"/>
</dbReference>
<proteinExistence type="inferred from homology"/>
<dbReference type="RefSeq" id="WP_067417730.1">
    <property type="nucleotide sequence ID" value="NZ_LNTY01000035.1"/>
</dbReference>
<dbReference type="GO" id="GO:0009294">
    <property type="term" value="P:DNA-mediated transformation"/>
    <property type="evidence" value="ECO:0007669"/>
    <property type="project" value="InterPro"/>
</dbReference>
<protein>
    <submittedName>
        <fullName evidence="5">DNA processing protein DprA</fullName>
    </submittedName>
</protein>
<dbReference type="STRING" id="294935.ATN88_23290"/>
<dbReference type="InterPro" id="IPR036388">
    <property type="entry name" value="WH-like_DNA-bd_sf"/>
</dbReference>
<evidence type="ECO:0000313" key="5">
    <source>
        <dbReference type="EMBL" id="KXF81185.1"/>
    </source>
</evidence>
<organism evidence="5 6">
    <name type="scientific">Enterovibrio coralii</name>
    <dbReference type="NCBI Taxonomy" id="294935"/>
    <lineage>
        <taxon>Bacteria</taxon>
        <taxon>Pseudomonadati</taxon>
        <taxon>Pseudomonadota</taxon>
        <taxon>Gammaproteobacteria</taxon>
        <taxon>Vibrionales</taxon>
        <taxon>Vibrionaceae</taxon>
        <taxon>Enterovibrio</taxon>
    </lineage>
</organism>
<dbReference type="InterPro" id="IPR057338">
    <property type="entry name" value="DprA_SAM"/>
</dbReference>
<dbReference type="Gene3D" id="1.10.10.10">
    <property type="entry name" value="Winged helix-like DNA-binding domain superfamily/Winged helix DNA-binding domain"/>
    <property type="match status" value="1"/>
</dbReference>